<reference evidence="1 2" key="1">
    <citation type="journal article" date="2019" name="Sci. Rep.">
        <title>Orb-weaving spider Araneus ventricosus genome elucidates the spidroin gene catalogue.</title>
        <authorList>
            <person name="Kono N."/>
            <person name="Nakamura H."/>
            <person name="Ohtoshi R."/>
            <person name="Moran D.A.P."/>
            <person name="Shinohara A."/>
            <person name="Yoshida Y."/>
            <person name="Fujiwara M."/>
            <person name="Mori M."/>
            <person name="Tomita M."/>
            <person name="Arakawa K."/>
        </authorList>
    </citation>
    <scope>NUCLEOTIDE SEQUENCE [LARGE SCALE GENOMIC DNA]</scope>
</reference>
<sequence length="118" mass="12798">MCHVCSHGVTPVMSVGVPGTLNESRYDSSSTEAGVLVAITGHSPTTPEGDTFIMHKTITHEGSFIKSSIEPPPSSSWIPTLARFIQVKRLSHEQPIVVYFRGHEGNATSQKILQHVTC</sequence>
<accession>A0A4Y2JP87</accession>
<protein>
    <submittedName>
        <fullName evidence="1">Uncharacterized protein</fullName>
    </submittedName>
</protein>
<gene>
    <name evidence="1" type="ORF">AVEN_154657_1</name>
</gene>
<keyword evidence="2" id="KW-1185">Reference proteome</keyword>
<name>A0A4Y2JP87_ARAVE</name>
<proteinExistence type="predicted"/>
<organism evidence="1 2">
    <name type="scientific">Araneus ventricosus</name>
    <name type="common">Orbweaver spider</name>
    <name type="synonym">Epeira ventricosa</name>
    <dbReference type="NCBI Taxonomy" id="182803"/>
    <lineage>
        <taxon>Eukaryota</taxon>
        <taxon>Metazoa</taxon>
        <taxon>Ecdysozoa</taxon>
        <taxon>Arthropoda</taxon>
        <taxon>Chelicerata</taxon>
        <taxon>Arachnida</taxon>
        <taxon>Araneae</taxon>
        <taxon>Araneomorphae</taxon>
        <taxon>Entelegynae</taxon>
        <taxon>Araneoidea</taxon>
        <taxon>Araneidae</taxon>
        <taxon>Araneus</taxon>
    </lineage>
</organism>
<evidence type="ECO:0000313" key="2">
    <source>
        <dbReference type="Proteomes" id="UP000499080"/>
    </source>
</evidence>
<evidence type="ECO:0000313" key="1">
    <source>
        <dbReference type="EMBL" id="GBM91754.1"/>
    </source>
</evidence>
<dbReference type="AlphaFoldDB" id="A0A4Y2JP87"/>
<dbReference type="EMBL" id="BGPR01003731">
    <property type="protein sequence ID" value="GBM91754.1"/>
    <property type="molecule type" value="Genomic_DNA"/>
</dbReference>
<dbReference type="Proteomes" id="UP000499080">
    <property type="component" value="Unassembled WGS sequence"/>
</dbReference>
<comment type="caution">
    <text evidence="1">The sequence shown here is derived from an EMBL/GenBank/DDBJ whole genome shotgun (WGS) entry which is preliminary data.</text>
</comment>